<sequence>MYERILVAIDGGPSSALALSQAIAVAKLAAAEVKVLFVVDDSELFFESSYPESEDMMRAIANVGTTALARASTRLESAGVRFLTELIERPITPGQISATIVERADRWPADLIVMGTHGRRGLRRLIMGSVSEGVIAQTCKPVLLIRGEASPVRRPARVGAS</sequence>
<accession>A0A5P2HAW6</accession>
<evidence type="ECO:0000259" key="2">
    <source>
        <dbReference type="Pfam" id="PF00582"/>
    </source>
</evidence>
<evidence type="ECO:0000313" key="4">
    <source>
        <dbReference type="Proteomes" id="UP000322822"/>
    </source>
</evidence>
<dbReference type="AlphaFoldDB" id="A0A5P2HAW6"/>
<dbReference type="Gene3D" id="3.40.50.620">
    <property type="entry name" value="HUPs"/>
    <property type="match status" value="1"/>
</dbReference>
<dbReference type="PANTHER" id="PTHR46268:SF15">
    <property type="entry name" value="UNIVERSAL STRESS PROTEIN HP_0031"/>
    <property type="match status" value="1"/>
</dbReference>
<dbReference type="OrthoDB" id="8547832at2"/>
<dbReference type="PRINTS" id="PR01438">
    <property type="entry name" value="UNVRSLSTRESS"/>
</dbReference>
<dbReference type="CDD" id="cd00293">
    <property type="entry name" value="USP-like"/>
    <property type="match status" value="1"/>
</dbReference>
<evidence type="ECO:0000256" key="1">
    <source>
        <dbReference type="ARBA" id="ARBA00008791"/>
    </source>
</evidence>
<dbReference type="Proteomes" id="UP000322822">
    <property type="component" value="Chromosome 2"/>
</dbReference>
<evidence type="ECO:0000313" key="3">
    <source>
        <dbReference type="EMBL" id="QET04399.1"/>
    </source>
</evidence>
<dbReference type="InterPro" id="IPR006016">
    <property type="entry name" value="UspA"/>
</dbReference>
<dbReference type="Pfam" id="PF00582">
    <property type="entry name" value="Usp"/>
    <property type="match status" value="1"/>
</dbReference>
<name>A0A5P2HAW6_9BURK</name>
<dbReference type="RefSeq" id="WP_150374461.1">
    <property type="nucleotide sequence ID" value="NZ_CP044067.1"/>
</dbReference>
<protein>
    <submittedName>
        <fullName evidence="3">Universal stress protein</fullName>
    </submittedName>
</protein>
<organism evidence="3 4">
    <name type="scientific">Cupriavidus pauculus</name>
    <dbReference type="NCBI Taxonomy" id="82633"/>
    <lineage>
        <taxon>Bacteria</taxon>
        <taxon>Pseudomonadati</taxon>
        <taxon>Pseudomonadota</taxon>
        <taxon>Betaproteobacteria</taxon>
        <taxon>Burkholderiales</taxon>
        <taxon>Burkholderiaceae</taxon>
        <taxon>Cupriavidus</taxon>
    </lineage>
</organism>
<dbReference type="InterPro" id="IPR014729">
    <property type="entry name" value="Rossmann-like_a/b/a_fold"/>
</dbReference>
<proteinExistence type="inferred from homology"/>
<dbReference type="SUPFAM" id="SSF52402">
    <property type="entry name" value="Adenine nucleotide alpha hydrolases-like"/>
    <property type="match status" value="1"/>
</dbReference>
<reference evidence="3 4" key="1">
    <citation type="submission" date="2019-09" db="EMBL/GenBank/DDBJ databases">
        <title>FDA dAtabase for Regulatory Grade micrObial Sequences (FDA-ARGOS): Supporting development and validation of Infectious Disease Dx tests.</title>
        <authorList>
            <person name="Sciortino C."/>
            <person name="Tallon L."/>
            <person name="Sadzewicz L."/>
            <person name="Vavikolanu K."/>
            <person name="Mehta A."/>
            <person name="Aluvathingal J."/>
            <person name="Nadendla S."/>
            <person name="Nandy P."/>
            <person name="Geyer C."/>
            <person name="Yan Y."/>
            <person name="Sichtig H."/>
        </authorList>
    </citation>
    <scope>NUCLEOTIDE SEQUENCE [LARGE SCALE GENOMIC DNA]</scope>
    <source>
        <strain evidence="3 4">FDAARGOS_664</strain>
    </source>
</reference>
<dbReference type="InterPro" id="IPR006015">
    <property type="entry name" value="Universal_stress_UspA"/>
</dbReference>
<comment type="similarity">
    <text evidence="1">Belongs to the universal stress protein A family.</text>
</comment>
<dbReference type="EMBL" id="CP044067">
    <property type="protein sequence ID" value="QET04399.1"/>
    <property type="molecule type" value="Genomic_DNA"/>
</dbReference>
<dbReference type="PANTHER" id="PTHR46268">
    <property type="entry name" value="STRESS RESPONSE PROTEIN NHAX"/>
    <property type="match status" value="1"/>
</dbReference>
<gene>
    <name evidence="3" type="ORF">FOB72_19910</name>
</gene>
<feature type="domain" description="UspA" evidence="2">
    <location>
        <begin position="1"/>
        <end position="146"/>
    </location>
</feature>